<dbReference type="GO" id="GO:0004312">
    <property type="term" value="F:fatty acid synthase activity"/>
    <property type="evidence" value="ECO:0007669"/>
    <property type="project" value="TreeGrafter"/>
</dbReference>
<evidence type="ECO:0008006" key="6">
    <source>
        <dbReference type="Google" id="ProtNLM"/>
    </source>
</evidence>
<dbReference type="SUPFAM" id="SSF53901">
    <property type="entry name" value="Thiolase-like"/>
    <property type="match status" value="2"/>
</dbReference>
<name>A0AAV7XBK0_9NEOP</name>
<gene>
    <name evidence="4" type="ORF">ONE63_002868</name>
</gene>
<comment type="caution">
    <text evidence="1">Lacks conserved residue(s) required for the propagation of feature annotation.</text>
</comment>
<dbReference type="GO" id="GO:0006633">
    <property type="term" value="P:fatty acid biosynthetic process"/>
    <property type="evidence" value="ECO:0007669"/>
    <property type="project" value="TreeGrafter"/>
</dbReference>
<feature type="domain" description="Ketosynthase family 3 (KS3)" evidence="2">
    <location>
        <begin position="3"/>
        <end position="414"/>
    </location>
</feature>
<dbReference type="InterPro" id="IPR050091">
    <property type="entry name" value="PKS_NRPS_Biosynth_Enz"/>
</dbReference>
<dbReference type="Pfam" id="PF02801">
    <property type="entry name" value="Ketoacyl-synt_C"/>
    <property type="match status" value="1"/>
</dbReference>
<dbReference type="SMART" id="SM00825">
    <property type="entry name" value="PKS_KS"/>
    <property type="match status" value="1"/>
</dbReference>
<dbReference type="InterPro" id="IPR032821">
    <property type="entry name" value="PKS_assoc"/>
</dbReference>
<dbReference type="Gene3D" id="3.40.47.10">
    <property type="match status" value="1"/>
</dbReference>
<dbReference type="PROSITE" id="PS52004">
    <property type="entry name" value="KS3_2"/>
    <property type="match status" value="1"/>
</dbReference>
<dbReference type="InterPro" id="IPR020841">
    <property type="entry name" value="PKS_Beta-ketoAc_synthase_dom"/>
</dbReference>
<dbReference type="Proteomes" id="UP001075354">
    <property type="component" value="Chromosome 13"/>
</dbReference>
<evidence type="ECO:0000259" key="3">
    <source>
        <dbReference type="PROSITE" id="PS52019"/>
    </source>
</evidence>
<dbReference type="InterPro" id="IPR049900">
    <property type="entry name" value="PKS_mFAS_DH"/>
</dbReference>
<dbReference type="Pfam" id="PF00109">
    <property type="entry name" value="ketoacyl-synt"/>
    <property type="match status" value="1"/>
</dbReference>
<feature type="region of interest" description="N-terminal hotdog fold" evidence="1">
    <location>
        <begin position="626"/>
        <end position="753"/>
    </location>
</feature>
<dbReference type="InterPro" id="IPR014030">
    <property type="entry name" value="Ketoacyl_synth_N"/>
</dbReference>
<dbReference type="CDD" id="cd00833">
    <property type="entry name" value="PKS"/>
    <property type="match status" value="1"/>
</dbReference>
<protein>
    <recommendedName>
        <fullName evidence="6">Fatty acid synthase-like</fullName>
    </recommendedName>
</protein>
<dbReference type="PROSITE" id="PS52019">
    <property type="entry name" value="PKS_MFAS_DH"/>
    <property type="match status" value="1"/>
</dbReference>
<evidence type="ECO:0000313" key="5">
    <source>
        <dbReference type="Proteomes" id="UP001075354"/>
    </source>
</evidence>
<evidence type="ECO:0000259" key="2">
    <source>
        <dbReference type="PROSITE" id="PS52004"/>
    </source>
</evidence>
<evidence type="ECO:0000313" key="4">
    <source>
        <dbReference type="EMBL" id="KAJ1521174.1"/>
    </source>
</evidence>
<dbReference type="Gene3D" id="3.40.366.10">
    <property type="entry name" value="Malonyl-Coenzyme A Acyl Carrier Protein, domain 2"/>
    <property type="match status" value="1"/>
</dbReference>
<dbReference type="InterPro" id="IPR016039">
    <property type="entry name" value="Thiolase-like"/>
</dbReference>
<accession>A0AAV7XBK0</accession>
<dbReference type="InterPro" id="IPR042104">
    <property type="entry name" value="PKS_dehydratase_sf"/>
</dbReference>
<feature type="domain" description="PKS/mFAS DH" evidence="3">
    <location>
        <begin position="626"/>
        <end position="916"/>
    </location>
</feature>
<dbReference type="PANTHER" id="PTHR43775">
    <property type="entry name" value="FATTY ACID SYNTHASE"/>
    <property type="match status" value="1"/>
</dbReference>
<dbReference type="InterPro" id="IPR001227">
    <property type="entry name" value="Ac_transferase_dom_sf"/>
</dbReference>
<comment type="caution">
    <text evidence="4">The sequence shown here is derived from an EMBL/GenBank/DDBJ whole genome shotgun (WGS) entry which is preliminary data.</text>
</comment>
<sequence length="1118" mass="122527">MAAEDVVISGVGGHFPECDNMQEFQEALFAGTEVITDNAERWKPGRLGLTAKTGKVSGIEKFDTVFFGMHRKLTDATDPMSRVLMERVFEAIVDAGLNPVVLRGTRTAVFIGSALSESENIFIQTTAENGFGIMGHNRSMMANRVSYYFDFKGPSYALDTSFCSGMSALELGKRAIECGECDNAIVGTATLSFHPEITQHFHDLGQICADGVTKPFHKDGNGWVRSEAAICMLLQRRSAAHRVYASVEYVKVKKHSEGHQAPLLVTDPRHFANHLTEFYDELFAATGITADDIAYLEAEGSGFKPRDEAEVAAVDAGLCSRRTRPLPMGSIMGQFGHSEASSGLTMLSKLLVALDSGVIPATRNVTADTVNPALRAVVEGRLQLVLENTPLPGPIVAMNNFGVANLFSHVVLRANPREKAPPRAEEAVVLDVAMPERADGGLLRLEPIPRIVFVSARNEDALNNAVAKLHAVTRDDPEYARLLQDVYGTHIQGHLQRAYTFLPKTEGLPFEAALRDVLPEPRPRSARWVSTSVLEERWGEPLARTSSAEYHTNNLLSPVYFAEGSRKIPKDAICIEIAPHGLLQAILRRSLDAAVTNVPLASRDAPDGAVFLMQAIGKLYLAGLNPNVYNLYDPIEYPVSRGTGMLSPLVDWDHSETWYTGRYCQQTQFIPAEKHIPIRGLDPAYTPYRRINDEEAVPVVFEDVHFYNIVDMPVVEAELVYVLYQRGSGHFEVSKDMRILATGRAFVQQDGAKGMAKLWSSVPPTPDDEERVVMDEDEVYDELQRKGLKVTGKLRAIRQVVVSPSGATGRVANRDSHMLLLDTLLQLCSLMDAERTSELRVPRRVRRVIVDSDRSWLCADAPEGDAVQEAAAAEDGKDPKEDELVFRMHHSTETIRCANIEVQGVRMRPYAAHSVARLAVDVEQFVRHGDRPAPLQHADEFVSAALQLAGQQMALHPLCRQSTETLVGVLDEGCPLYDALREGAKRFGTVLVRRVTPQGAAACDLLVAADAALGYSLLAPHAVLLAVQAPGAPPAPTDAAVLLRQTLGSLRLALYKKPQPATGVPSHVVEVRCSSQLAGMEVAPAGITYLVWRSMPDQSIPVTVKDYIRVLPGAHRIR</sequence>
<dbReference type="Pfam" id="PF16197">
    <property type="entry name" value="KAsynt_C_assoc"/>
    <property type="match status" value="1"/>
</dbReference>
<dbReference type="InterPro" id="IPR014043">
    <property type="entry name" value="Acyl_transferase_dom"/>
</dbReference>
<dbReference type="Pfam" id="PF00698">
    <property type="entry name" value="Acyl_transf_1"/>
    <property type="match status" value="1"/>
</dbReference>
<dbReference type="Gene3D" id="3.30.70.3290">
    <property type="match status" value="2"/>
</dbReference>
<dbReference type="PANTHER" id="PTHR43775:SF23">
    <property type="entry name" value="FATTY ACID SYNTHASE 3"/>
    <property type="match status" value="1"/>
</dbReference>
<dbReference type="EMBL" id="JAPTSV010000013">
    <property type="protein sequence ID" value="KAJ1521174.1"/>
    <property type="molecule type" value="Genomic_DNA"/>
</dbReference>
<keyword evidence="5" id="KW-1185">Reference proteome</keyword>
<dbReference type="Gene3D" id="3.10.129.110">
    <property type="entry name" value="Polyketide synthase dehydratase"/>
    <property type="match status" value="1"/>
</dbReference>
<feature type="region of interest" description="C-terminal hotdog fold" evidence="1">
    <location>
        <begin position="770"/>
        <end position="916"/>
    </location>
</feature>
<evidence type="ECO:0000256" key="1">
    <source>
        <dbReference type="PROSITE-ProRule" id="PRU01363"/>
    </source>
</evidence>
<organism evidence="4 5">
    <name type="scientific">Megalurothrips usitatus</name>
    <name type="common">bean blossom thrips</name>
    <dbReference type="NCBI Taxonomy" id="439358"/>
    <lineage>
        <taxon>Eukaryota</taxon>
        <taxon>Metazoa</taxon>
        <taxon>Ecdysozoa</taxon>
        <taxon>Arthropoda</taxon>
        <taxon>Hexapoda</taxon>
        <taxon>Insecta</taxon>
        <taxon>Pterygota</taxon>
        <taxon>Neoptera</taxon>
        <taxon>Paraneoptera</taxon>
        <taxon>Thysanoptera</taxon>
        <taxon>Terebrantia</taxon>
        <taxon>Thripoidea</taxon>
        <taxon>Thripidae</taxon>
        <taxon>Megalurothrips</taxon>
    </lineage>
</organism>
<proteinExistence type="predicted"/>
<reference evidence="4" key="1">
    <citation type="submission" date="2022-12" db="EMBL/GenBank/DDBJ databases">
        <title>Chromosome-level genome assembly of the bean flower thrips Megalurothrips usitatus.</title>
        <authorList>
            <person name="Ma L."/>
            <person name="Liu Q."/>
            <person name="Li H."/>
            <person name="Cai W."/>
        </authorList>
    </citation>
    <scope>NUCLEOTIDE SEQUENCE</scope>
    <source>
        <strain evidence="4">Cailab_2022a</strain>
    </source>
</reference>
<dbReference type="AlphaFoldDB" id="A0AAV7XBK0"/>
<dbReference type="InterPro" id="IPR014031">
    <property type="entry name" value="Ketoacyl_synth_C"/>
</dbReference>